<protein>
    <recommendedName>
        <fullName evidence="4">Multiple inositol polyphosphate phosphatase 1</fullName>
    </recommendedName>
</protein>
<dbReference type="GO" id="GO:0003993">
    <property type="term" value="F:acid phosphatase activity"/>
    <property type="evidence" value="ECO:0007669"/>
    <property type="project" value="TreeGrafter"/>
</dbReference>
<name>A0A553QPI6_9TELE</name>
<dbReference type="GO" id="GO:0052745">
    <property type="term" value="F:inositol phosphate phosphatase activity"/>
    <property type="evidence" value="ECO:0007669"/>
    <property type="project" value="TreeGrafter"/>
</dbReference>
<evidence type="ECO:0008006" key="4">
    <source>
        <dbReference type="Google" id="ProtNLM"/>
    </source>
</evidence>
<keyword evidence="3" id="KW-1185">Reference proteome</keyword>
<dbReference type="Proteomes" id="UP000316079">
    <property type="component" value="Unassembled WGS sequence"/>
</dbReference>
<dbReference type="STRING" id="623744.A0A553QPI6"/>
<dbReference type="OrthoDB" id="6509975at2759"/>
<keyword evidence="1" id="KW-0378">Hydrolase</keyword>
<dbReference type="EMBL" id="SRMA01025708">
    <property type="protein sequence ID" value="TRY91894.1"/>
    <property type="molecule type" value="Genomic_DNA"/>
</dbReference>
<evidence type="ECO:0000256" key="1">
    <source>
        <dbReference type="ARBA" id="ARBA00022801"/>
    </source>
</evidence>
<dbReference type="AlphaFoldDB" id="A0A553QPI6"/>
<comment type="caution">
    <text evidence="2">The sequence shown here is derived from an EMBL/GenBank/DDBJ whole genome shotgun (WGS) entry which is preliminary data.</text>
</comment>
<sequence length="159" mass="18020">MSSPSIHSSASKTSSIPAIASYFGTKGRYEEVNKYLIDDILAINTSLVNLPSPECREVHLTAIIRHGTRFPTTKNIEKMRQFHMVVRNASLNLSGLSEWKMWYTQDMDGRLVEKGREDHRHLAQRLIAWFPSLLNRESLSGGRVKLVTSSKHSLPQSIN</sequence>
<dbReference type="SUPFAM" id="SSF53254">
    <property type="entry name" value="Phosphoglycerate mutase-like"/>
    <property type="match status" value="1"/>
</dbReference>
<accession>A0A553QPI6</accession>
<proteinExistence type="predicted"/>
<evidence type="ECO:0000313" key="3">
    <source>
        <dbReference type="Proteomes" id="UP000316079"/>
    </source>
</evidence>
<evidence type="ECO:0000313" key="2">
    <source>
        <dbReference type="EMBL" id="TRY91894.1"/>
    </source>
</evidence>
<dbReference type="Pfam" id="PF00328">
    <property type="entry name" value="His_Phos_2"/>
    <property type="match status" value="1"/>
</dbReference>
<dbReference type="InterPro" id="IPR000560">
    <property type="entry name" value="His_Pase_clade-2"/>
</dbReference>
<organism evidence="2 3">
    <name type="scientific">Danionella cerebrum</name>
    <dbReference type="NCBI Taxonomy" id="2873325"/>
    <lineage>
        <taxon>Eukaryota</taxon>
        <taxon>Metazoa</taxon>
        <taxon>Chordata</taxon>
        <taxon>Craniata</taxon>
        <taxon>Vertebrata</taxon>
        <taxon>Euteleostomi</taxon>
        <taxon>Actinopterygii</taxon>
        <taxon>Neopterygii</taxon>
        <taxon>Teleostei</taxon>
        <taxon>Ostariophysi</taxon>
        <taxon>Cypriniformes</taxon>
        <taxon>Danionidae</taxon>
        <taxon>Danioninae</taxon>
        <taxon>Danionella</taxon>
    </lineage>
</organism>
<dbReference type="Gene3D" id="3.40.50.1240">
    <property type="entry name" value="Phosphoglycerate mutase-like"/>
    <property type="match status" value="1"/>
</dbReference>
<reference evidence="2 3" key="1">
    <citation type="journal article" date="2019" name="Sci. Data">
        <title>Hybrid genome assembly and annotation of Danionella translucida.</title>
        <authorList>
            <person name="Kadobianskyi M."/>
            <person name="Schulze L."/>
            <person name="Schuelke M."/>
            <person name="Judkewitz B."/>
        </authorList>
    </citation>
    <scope>NUCLEOTIDE SEQUENCE [LARGE SCALE GENOMIC DNA]</scope>
    <source>
        <strain evidence="2 3">Bolton</strain>
    </source>
</reference>
<gene>
    <name evidence="2" type="ORF">DNTS_015050</name>
</gene>
<dbReference type="PANTHER" id="PTHR20963">
    <property type="entry name" value="MULTIPLE INOSITOL POLYPHOSPHATE PHOSPHATASE-RELATED"/>
    <property type="match status" value="1"/>
</dbReference>
<dbReference type="InterPro" id="IPR029033">
    <property type="entry name" value="His_PPase_superfam"/>
</dbReference>
<dbReference type="PANTHER" id="PTHR20963:SF41">
    <property type="entry name" value="MULTIPLE INOSITOL POLYPHOSPHATE PHOSPHATASE 1"/>
    <property type="match status" value="1"/>
</dbReference>